<keyword evidence="3" id="KW-0050">Antiport</keyword>
<dbReference type="InterPro" id="IPR048279">
    <property type="entry name" value="MdtK-like"/>
</dbReference>
<reference evidence="11 12" key="1">
    <citation type="journal article" date="2017" name="Int. J. Syst. Evol. Microbiol.">
        <title>Rhodosalinus sediminis gen. nov., sp. nov., isolated from marine saltern.</title>
        <authorList>
            <person name="Guo L.Y."/>
            <person name="Ling S.K."/>
            <person name="Li C.M."/>
            <person name="Chen G.J."/>
            <person name="Du Z.J."/>
        </authorList>
    </citation>
    <scope>NUCLEOTIDE SEQUENCE [LARGE SCALE GENOMIC DNA]</scope>
    <source>
        <strain evidence="11 12">WDN1C137</strain>
    </source>
</reference>
<evidence type="ECO:0000256" key="10">
    <source>
        <dbReference type="SAM" id="Phobius"/>
    </source>
</evidence>
<evidence type="ECO:0000313" key="12">
    <source>
        <dbReference type="Proteomes" id="UP000257131"/>
    </source>
</evidence>
<feature type="transmembrane region" description="Helical" evidence="10">
    <location>
        <begin position="89"/>
        <end position="107"/>
    </location>
</feature>
<feature type="transmembrane region" description="Helical" evidence="10">
    <location>
        <begin position="351"/>
        <end position="378"/>
    </location>
</feature>
<feature type="transmembrane region" description="Helical" evidence="10">
    <location>
        <begin position="234"/>
        <end position="254"/>
    </location>
</feature>
<protein>
    <recommendedName>
        <fullName evidence="9">Multidrug-efflux transporter</fullName>
    </recommendedName>
</protein>
<keyword evidence="6 10" id="KW-1133">Transmembrane helix</keyword>
<evidence type="ECO:0000256" key="3">
    <source>
        <dbReference type="ARBA" id="ARBA00022449"/>
    </source>
</evidence>
<proteinExistence type="predicted"/>
<dbReference type="PANTHER" id="PTHR43298">
    <property type="entry name" value="MULTIDRUG RESISTANCE PROTEIN NORM-RELATED"/>
    <property type="match status" value="1"/>
</dbReference>
<organism evidence="11 12">
    <name type="scientific">Rhodosalinus sediminis</name>
    <dbReference type="NCBI Taxonomy" id="1940533"/>
    <lineage>
        <taxon>Bacteria</taxon>
        <taxon>Pseudomonadati</taxon>
        <taxon>Pseudomonadota</taxon>
        <taxon>Alphaproteobacteria</taxon>
        <taxon>Rhodobacterales</taxon>
        <taxon>Paracoccaceae</taxon>
        <taxon>Rhodosalinus</taxon>
    </lineage>
</organism>
<feature type="transmembrane region" description="Helical" evidence="10">
    <location>
        <begin position="191"/>
        <end position="214"/>
    </location>
</feature>
<dbReference type="AlphaFoldDB" id="A0A3D9BZM6"/>
<dbReference type="OrthoDB" id="9780160at2"/>
<keyword evidence="2" id="KW-0813">Transport</keyword>
<accession>A0A3D9BZM6</accession>
<evidence type="ECO:0000256" key="5">
    <source>
        <dbReference type="ARBA" id="ARBA00022692"/>
    </source>
</evidence>
<evidence type="ECO:0000256" key="4">
    <source>
        <dbReference type="ARBA" id="ARBA00022475"/>
    </source>
</evidence>
<evidence type="ECO:0000256" key="8">
    <source>
        <dbReference type="ARBA" id="ARBA00023136"/>
    </source>
</evidence>
<keyword evidence="8 10" id="KW-0472">Membrane</keyword>
<evidence type="ECO:0000256" key="6">
    <source>
        <dbReference type="ARBA" id="ARBA00022989"/>
    </source>
</evidence>
<feature type="transmembrane region" description="Helical" evidence="10">
    <location>
        <begin position="44"/>
        <end position="68"/>
    </location>
</feature>
<dbReference type="GO" id="GO:0005886">
    <property type="term" value="C:plasma membrane"/>
    <property type="evidence" value="ECO:0007669"/>
    <property type="project" value="UniProtKB-SubCell"/>
</dbReference>
<dbReference type="Pfam" id="PF01554">
    <property type="entry name" value="MatE"/>
    <property type="match status" value="2"/>
</dbReference>
<name>A0A3D9BZM6_9RHOB</name>
<comment type="caution">
    <text evidence="11">The sequence shown here is derived from an EMBL/GenBank/DDBJ whole genome shotgun (WGS) entry which is preliminary data.</text>
</comment>
<feature type="transmembrane region" description="Helical" evidence="10">
    <location>
        <begin position="390"/>
        <end position="411"/>
    </location>
</feature>
<evidence type="ECO:0000313" key="11">
    <source>
        <dbReference type="EMBL" id="REC59010.1"/>
    </source>
</evidence>
<feature type="transmembrane region" description="Helical" evidence="10">
    <location>
        <begin position="417"/>
        <end position="438"/>
    </location>
</feature>
<feature type="transmembrane region" description="Helical" evidence="10">
    <location>
        <begin position="127"/>
        <end position="145"/>
    </location>
</feature>
<evidence type="ECO:0000256" key="2">
    <source>
        <dbReference type="ARBA" id="ARBA00022448"/>
    </source>
</evidence>
<evidence type="ECO:0000256" key="1">
    <source>
        <dbReference type="ARBA" id="ARBA00004429"/>
    </source>
</evidence>
<gene>
    <name evidence="11" type="ORF">DRV84_01480</name>
</gene>
<feature type="transmembrane region" description="Helical" evidence="10">
    <location>
        <begin position="313"/>
        <end position="331"/>
    </location>
</feature>
<dbReference type="CDD" id="cd13131">
    <property type="entry name" value="MATE_NorM_like"/>
    <property type="match status" value="1"/>
</dbReference>
<evidence type="ECO:0000256" key="9">
    <source>
        <dbReference type="ARBA" id="ARBA00031636"/>
    </source>
</evidence>
<dbReference type="PIRSF" id="PIRSF006603">
    <property type="entry name" value="DinF"/>
    <property type="match status" value="1"/>
</dbReference>
<sequence>MTYPRHLRAILVLGLPLVGGHLAQFAIHLTDTVMMGWHSVEGLAALTLATALWFMLWIMGSGIAWAVMPLVASAEAEADETAIRRVTRMGLWLSTLFALACLPLVWFSAPVMRALGQTPELSAAAETYLRIAGPGLLPALLVMVLKSYLAALGRTQVVLWITVAAAVANAGFNYALIFGNWGAPELGLRGAAVASVSTNALALLFSAAYAAVVLPGHRLFARLWRPDWDAFREVARMGATIGVTNLAEVALFSFSSVMMGWLGTIPLAAHGIALQVTSAFFMMHMGLSNAATIRAGNAYGLGDAEHLTRGARAVLALSALAAGVTILLFLTAPGPLYALFLDPEEPARAEIMALGATLLAIAALFQLVDAAQVMALGLLRGVRDTTVPMVMASVSYWGVGIPGALVMGFVLDWGGAGVWLGMTLGLACAGVLMMARFWGRAVPRLRARVARA</sequence>
<keyword evidence="5 10" id="KW-0812">Transmembrane</keyword>
<keyword evidence="12" id="KW-1185">Reference proteome</keyword>
<dbReference type="EMBL" id="QOHR01000001">
    <property type="protein sequence ID" value="REC59010.1"/>
    <property type="molecule type" value="Genomic_DNA"/>
</dbReference>
<dbReference type="GO" id="GO:0015297">
    <property type="term" value="F:antiporter activity"/>
    <property type="evidence" value="ECO:0007669"/>
    <property type="project" value="UniProtKB-KW"/>
</dbReference>
<comment type="subcellular location">
    <subcellularLocation>
        <location evidence="1">Cell inner membrane</location>
        <topology evidence="1">Multi-pass membrane protein</topology>
    </subcellularLocation>
</comment>
<evidence type="ECO:0000256" key="7">
    <source>
        <dbReference type="ARBA" id="ARBA00023065"/>
    </source>
</evidence>
<dbReference type="GO" id="GO:0006811">
    <property type="term" value="P:monoatomic ion transport"/>
    <property type="evidence" value="ECO:0007669"/>
    <property type="project" value="UniProtKB-KW"/>
</dbReference>
<keyword evidence="7" id="KW-0406">Ion transport</keyword>
<dbReference type="InterPro" id="IPR002528">
    <property type="entry name" value="MATE_fam"/>
</dbReference>
<dbReference type="PANTHER" id="PTHR43298:SF2">
    <property type="entry name" value="FMN_FAD EXPORTER YEEO-RELATED"/>
    <property type="match status" value="1"/>
</dbReference>
<feature type="transmembrane region" description="Helical" evidence="10">
    <location>
        <begin position="157"/>
        <end position="179"/>
    </location>
</feature>
<keyword evidence="4" id="KW-1003">Cell membrane</keyword>
<dbReference type="NCBIfam" id="TIGR00797">
    <property type="entry name" value="matE"/>
    <property type="match status" value="1"/>
</dbReference>
<dbReference type="GO" id="GO:0042910">
    <property type="term" value="F:xenobiotic transmembrane transporter activity"/>
    <property type="evidence" value="ECO:0007669"/>
    <property type="project" value="InterPro"/>
</dbReference>
<dbReference type="InterPro" id="IPR050222">
    <property type="entry name" value="MATE_MdtK"/>
</dbReference>
<dbReference type="Proteomes" id="UP000257131">
    <property type="component" value="Unassembled WGS sequence"/>
</dbReference>